<dbReference type="Gene3D" id="3.40.50.1820">
    <property type="entry name" value="alpha/beta hydrolase"/>
    <property type="match status" value="1"/>
</dbReference>
<name>A0A2W5KU91_9GAMM</name>
<accession>A0A2W5KU91</accession>
<evidence type="ECO:0000313" key="4">
    <source>
        <dbReference type="Proteomes" id="UP000249046"/>
    </source>
</evidence>
<dbReference type="Proteomes" id="UP000249046">
    <property type="component" value="Unassembled WGS sequence"/>
</dbReference>
<dbReference type="Pfam" id="PF20434">
    <property type="entry name" value="BD-FAE"/>
    <property type="match status" value="1"/>
</dbReference>
<evidence type="ECO:0000256" key="1">
    <source>
        <dbReference type="ARBA" id="ARBA00022801"/>
    </source>
</evidence>
<dbReference type="PANTHER" id="PTHR48081:SF33">
    <property type="entry name" value="KYNURENINE FORMAMIDASE"/>
    <property type="match status" value="1"/>
</dbReference>
<evidence type="ECO:0000313" key="3">
    <source>
        <dbReference type="EMBL" id="PZQ18395.1"/>
    </source>
</evidence>
<dbReference type="EMBL" id="QFPO01000003">
    <property type="protein sequence ID" value="PZQ18395.1"/>
    <property type="molecule type" value="Genomic_DNA"/>
</dbReference>
<dbReference type="AlphaFoldDB" id="A0A2W5KU91"/>
<dbReference type="InterPro" id="IPR049492">
    <property type="entry name" value="BD-FAE-like_dom"/>
</dbReference>
<reference evidence="3 4" key="1">
    <citation type="submission" date="2017-08" db="EMBL/GenBank/DDBJ databases">
        <title>Infants hospitalized years apart are colonized by the same room-sourced microbial strains.</title>
        <authorList>
            <person name="Brooks B."/>
            <person name="Olm M.R."/>
            <person name="Firek B.A."/>
            <person name="Baker R."/>
            <person name="Thomas B.C."/>
            <person name="Morowitz M.J."/>
            <person name="Banfield J.F."/>
        </authorList>
    </citation>
    <scope>NUCLEOTIDE SEQUENCE [LARGE SCALE GENOMIC DNA]</scope>
    <source>
        <strain evidence="3">S2_005_003_R2_42</strain>
    </source>
</reference>
<dbReference type="PANTHER" id="PTHR48081">
    <property type="entry name" value="AB HYDROLASE SUPERFAMILY PROTEIN C4A8.06C"/>
    <property type="match status" value="1"/>
</dbReference>
<gene>
    <name evidence="3" type="ORF">DI564_03570</name>
</gene>
<comment type="caution">
    <text evidence="3">The sequence shown here is derived from an EMBL/GenBank/DDBJ whole genome shotgun (WGS) entry which is preliminary data.</text>
</comment>
<organism evidence="3 4">
    <name type="scientific">Rhodanobacter denitrificans</name>
    <dbReference type="NCBI Taxonomy" id="666685"/>
    <lineage>
        <taxon>Bacteria</taxon>
        <taxon>Pseudomonadati</taxon>
        <taxon>Pseudomonadota</taxon>
        <taxon>Gammaproteobacteria</taxon>
        <taxon>Lysobacterales</taxon>
        <taxon>Rhodanobacteraceae</taxon>
        <taxon>Rhodanobacter</taxon>
    </lineage>
</organism>
<dbReference type="InterPro" id="IPR029058">
    <property type="entry name" value="AB_hydrolase_fold"/>
</dbReference>
<dbReference type="GO" id="GO:0016787">
    <property type="term" value="F:hydrolase activity"/>
    <property type="evidence" value="ECO:0007669"/>
    <property type="project" value="UniProtKB-KW"/>
</dbReference>
<dbReference type="InterPro" id="IPR050300">
    <property type="entry name" value="GDXG_lipolytic_enzyme"/>
</dbReference>
<protein>
    <submittedName>
        <fullName evidence="3">Esterase</fullName>
    </submittedName>
</protein>
<feature type="domain" description="BD-FAE-like" evidence="2">
    <location>
        <begin position="39"/>
        <end position="144"/>
    </location>
</feature>
<proteinExistence type="predicted"/>
<keyword evidence="1" id="KW-0378">Hydrolase</keyword>
<sequence length="277" mass="28874">MTGRRVQGWLLVLLLATGGVGAAPPREIAYGPDPLQRVDLYAPPGAVRAPIVVLVHGGGWAFGDKRSPGVLGAKLAHWQDAGWLVASVNYRLLPQADPLEQADDVARAIAAVQRAAAAAGGDPGRVVLVGHSAGAHLVTLLGAAPARLKAAGARAPRGVVALDSAAMDVVLMMDGRHPPLYDRAFGRDRRFWTASSPLHQWTAGAPPLLAVCSTRRPGACPQARALAARAAALGTTVTVRPEPRTHAAISRELGEQSAYTDAVDAFLRARFEASATD</sequence>
<dbReference type="SUPFAM" id="SSF53474">
    <property type="entry name" value="alpha/beta-Hydrolases"/>
    <property type="match status" value="1"/>
</dbReference>
<evidence type="ECO:0000259" key="2">
    <source>
        <dbReference type="Pfam" id="PF20434"/>
    </source>
</evidence>